<feature type="compositionally biased region" description="Polar residues" evidence="3">
    <location>
        <begin position="346"/>
        <end position="365"/>
    </location>
</feature>
<dbReference type="Pfam" id="PF00612">
    <property type="entry name" value="IQ"/>
    <property type="match status" value="2"/>
</dbReference>
<sequence>MANDPRLGWQARPSSPRPRLLARTAAAGGHGVRRLASSFRRPLGPISGSRLEAFTHLWFKSLVGIRKQEKAQNAEKQEKSQNAESSITRTPAAQLLHKRKHSLDTGPATIVEELAVQNEPLTDDRSTQTVSNSISSDSKLLGVHVSQPEELKAKEDLAATVIQSAFRAFLARRALRALKGIVMLQALVRGHIIRKQTAETLQCMQALVRAQARVRARQVCVSVESQVARKKVPEQDDHDNHVREIEGGWCGGIGSVEEVQAKVLKRQEAAAKRERAMAYALTHQRQAGSRQQKPTTLQGLELDNNHWGSNWLERWMAVRPWENRLLDSNTKEAVSVCDDKQDMETKSQVTPKGKVQVSSTLSNGSNKKKGVGHKKSYSDVTCTTFGRSANIPSTSLGSCKQKPKLSDECFEEVSSHPTDLASLSMRNPKERTAQANTPVKKRLSLPTNVSGGAAKGATNSNSISKSTSTKSDPKQRENASNQVRKQIELQA</sequence>
<dbReference type="EnsemblPlants" id="LPERR03G22870.1">
    <property type="protein sequence ID" value="LPERR03G22870.1"/>
    <property type="gene ID" value="LPERR03G22870"/>
</dbReference>
<proteinExistence type="inferred from homology"/>
<organism evidence="4 5">
    <name type="scientific">Leersia perrieri</name>
    <dbReference type="NCBI Taxonomy" id="77586"/>
    <lineage>
        <taxon>Eukaryota</taxon>
        <taxon>Viridiplantae</taxon>
        <taxon>Streptophyta</taxon>
        <taxon>Embryophyta</taxon>
        <taxon>Tracheophyta</taxon>
        <taxon>Spermatophyta</taxon>
        <taxon>Magnoliopsida</taxon>
        <taxon>Liliopsida</taxon>
        <taxon>Poales</taxon>
        <taxon>Poaceae</taxon>
        <taxon>BOP clade</taxon>
        <taxon>Oryzoideae</taxon>
        <taxon>Oryzeae</taxon>
        <taxon>Oryzinae</taxon>
        <taxon>Leersia</taxon>
    </lineage>
</organism>
<evidence type="ECO:0000256" key="1">
    <source>
        <dbReference type="ARBA" id="ARBA00022860"/>
    </source>
</evidence>
<feature type="compositionally biased region" description="Low complexity" evidence="3">
    <location>
        <begin position="458"/>
        <end position="470"/>
    </location>
</feature>
<dbReference type="STRING" id="77586.A0A0D9VWX0"/>
<dbReference type="AlphaFoldDB" id="A0A0D9VWX0"/>
<keyword evidence="1" id="KW-0112">Calmodulin-binding</keyword>
<reference evidence="4" key="3">
    <citation type="submission" date="2015-04" db="UniProtKB">
        <authorList>
            <consortium name="EnsemblPlants"/>
        </authorList>
    </citation>
    <scope>IDENTIFICATION</scope>
</reference>
<dbReference type="eggNOG" id="ENOG502QT9B">
    <property type="taxonomic scope" value="Eukaryota"/>
</dbReference>
<dbReference type="HOGENOM" id="CLU_037259_1_0_1"/>
<dbReference type="InterPro" id="IPR000048">
    <property type="entry name" value="IQ_motif_EF-hand-BS"/>
</dbReference>
<feature type="region of interest" description="Disordered" evidence="3">
    <location>
        <begin position="416"/>
        <end position="491"/>
    </location>
</feature>
<evidence type="ECO:0000256" key="3">
    <source>
        <dbReference type="SAM" id="MobiDB-lite"/>
    </source>
</evidence>
<feature type="region of interest" description="Disordered" evidence="3">
    <location>
        <begin position="340"/>
        <end position="378"/>
    </location>
</feature>
<protein>
    <recommendedName>
        <fullName evidence="6">DUF4005 domain-containing protein</fullName>
    </recommendedName>
</protein>
<evidence type="ECO:0000313" key="4">
    <source>
        <dbReference type="EnsemblPlants" id="LPERR03G22870.1"/>
    </source>
</evidence>
<dbReference type="PROSITE" id="PS50096">
    <property type="entry name" value="IQ"/>
    <property type="match status" value="2"/>
</dbReference>
<dbReference type="PANTHER" id="PTHR32295">
    <property type="entry name" value="IQ-DOMAIN 5-RELATED"/>
    <property type="match status" value="1"/>
</dbReference>
<evidence type="ECO:0000256" key="2">
    <source>
        <dbReference type="ARBA" id="ARBA00024341"/>
    </source>
</evidence>
<dbReference type="SMART" id="SM00015">
    <property type="entry name" value="IQ"/>
    <property type="match status" value="2"/>
</dbReference>
<reference evidence="4 5" key="1">
    <citation type="submission" date="2012-08" db="EMBL/GenBank/DDBJ databases">
        <title>Oryza genome evolution.</title>
        <authorList>
            <person name="Wing R.A."/>
        </authorList>
    </citation>
    <scope>NUCLEOTIDE SEQUENCE</scope>
</reference>
<evidence type="ECO:0008006" key="6">
    <source>
        <dbReference type="Google" id="ProtNLM"/>
    </source>
</evidence>
<reference evidence="5" key="2">
    <citation type="submission" date="2013-12" db="EMBL/GenBank/DDBJ databases">
        <authorList>
            <person name="Yu Y."/>
            <person name="Lee S."/>
            <person name="de Baynast K."/>
            <person name="Wissotski M."/>
            <person name="Liu L."/>
            <person name="Talag J."/>
            <person name="Goicoechea J."/>
            <person name="Angelova A."/>
            <person name="Jetty R."/>
            <person name="Kudrna D."/>
            <person name="Golser W."/>
            <person name="Rivera L."/>
            <person name="Zhang J."/>
            <person name="Wing R."/>
        </authorList>
    </citation>
    <scope>NUCLEOTIDE SEQUENCE</scope>
</reference>
<feature type="compositionally biased region" description="Basic residues" evidence="3">
    <location>
        <begin position="366"/>
        <end position="375"/>
    </location>
</feature>
<dbReference type="PANTHER" id="PTHR32295:SF31">
    <property type="entry name" value="IQ CALMODULIN-BINDING MOTIF FAMILY PROTEIN, EXPRESSED"/>
    <property type="match status" value="1"/>
</dbReference>
<keyword evidence="5" id="KW-1185">Reference proteome</keyword>
<name>A0A0D9VWX0_9ORYZ</name>
<dbReference type="GO" id="GO:0005516">
    <property type="term" value="F:calmodulin binding"/>
    <property type="evidence" value="ECO:0007669"/>
    <property type="project" value="UniProtKB-KW"/>
</dbReference>
<dbReference type="Proteomes" id="UP000032180">
    <property type="component" value="Chromosome 3"/>
</dbReference>
<dbReference type="Gene3D" id="1.20.5.190">
    <property type="match status" value="1"/>
</dbReference>
<accession>A0A0D9VWX0</accession>
<dbReference type="Gramene" id="LPERR03G22870.1">
    <property type="protein sequence ID" value="LPERR03G22870.1"/>
    <property type="gene ID" value="LPERR03G22870"/>
</dbReference>
<comment type="similarity">
    <text evidence="2">Belongs to the IQD family.</text>
</comment>
<evidence type="ECO:0000313" key="5">
    <source>
        <dbReference type="Proteomes" id="UP000032180"/>
    </source>
</evidence>